<accession>B8BZ22</accession>
<dbReference type="PANTHER" id="PTHR37009">
    <property type="entry name" value="EF-HAND DOMAIN-CONTAINING PROTEIN"/>
    <property type="match status" value="1"/>
</dbReference>
<dbReference type="KEGG" id="tps:THAPSDRAFT_4359"/>
<dbReference type="GO" id="GO:0051015">
    <property type="term" value="F:actin filament binding"/>
    <property type="evidence" value="ECO:0000318"/>
    <property type="project" value="GO_Central"/>
</dbReference>
<dbReference type="HOGENOM" id="CLU_742911_0_0_1"/>
<dbReference type="InParanoid" id="B8BZ22"/>
<dbReference type="eggNOG" id="ENOG502S2VG">
    <property type="taxonomic scope" value="Eukaryota"/>
</dbReference>
<dbReference type="GO" id="GO:0030863">
    <property type="term" value="C:cortical cytoskeleton"/>
    <property type="evidence" value="ECO:0000318"/>
    <property type="project" value="GO_Central"/>
</dbReference>
<dbReference type="GeneID" id="7453327"/>
<dbReference type="PaxDb" id="35128-Thaps4359"/>
<proteinExistence type="predicted"/>
<reference evidence="2 3" key="1">
    <citation type="journal article" date="2004" name="Science">
        <title>The genome of the diatom Thalassiosira pseudonana: ecology, evolution, and metabolism.</title>
        <authorList>
            <person name="Armbrust E.V."/>
            <person name="Berges J.A."/>
            <person name="Bowler C."/>
            <person name="Green B.R."/>
            <person name="Martinez D."/>
            <person name="Putnam N.H."/>
            <person name="Zhou S."/>
            <person name="Allen A.E."/>
            <person name="Apt K.E."/>
            <person name="Bechner M."/>
            <person name="Brzezinski M.A."/>
            <person name="Chaal B.K."/>
            <person name="Chiovitti A."/>
            <person name="Davis A.K."/>
            <person name="Demarest M.S."/>
            <person name="Detter J.C."/>
            <person name="Glavina T."/>
            <person name="Goodstein D."/>
            <person name="Hadi M.Z."/>
            <person name="Hellsten U."/>
            <person name="Hildebrand M."/>
            <person name="Jenkins B.D."/>
            <person name="Jurka J."/>
            <person name="Kapitonov V.V."/>
            <person name="Kroger N."/>
            <person name="Lau W.W."/>
            <person name="Lane T.W."/>
            <person name="Larimer F.W."/>
            <person name="Lippmeier J.C."/>
            <person name="Lucas S."/>
            <person name="Medina M."/>
            <person name="Montsant A."/>
            <person name="Obornik M."/>
            <person name="Parker M.S."/>
            <person name="Palenik B."/>
            <person name="Pazour G.J."/>
            <person name="Richardson P.M."/>
            <person name="Rynearson T.A."/>
            <person name="Saito M.A."/>
            <person name="Schwartz D.C."/>
            <person name="Thamatrakoln K."/>
            <person name="Valentin K."/>
            <person name="Vardi A."/>
            <person name="Wilkerson F.P."/>
            <person name="Rokhsar D.S."/>
        </authorList>
    </citation>
    <scope>NUCLEOTIDE SEQUENCE [LARGE SCALE GENOMIC DNA]</scope>
    <source>
        <strain evidence="2 3">CCMP1335</strain>
    </source>
</reference>
<evidence type="ECO:0008006" key="4">
    <source>
        <dbReference type="Google" id="ProtNLM"/>
    </source>
</evidence>
<keyword evidence="1" id="KW-0175">Coiled coil</keyword>
<organism evidence="2 3">
    <name type="scientific">Thalassiosira pseudonana</name>
    <name type="common">Marine diatom</name>
    <name type="synonym">Cyclotella nana</name>
    <dbReference type="NCBI Taxonomy" id="35128"/>
    <lineage>
        <taxon>Eukaryota</taxon>
        <taxon>Sar</taxon>
        <taxon>Stramenopiles</taxon>
        <taxon>Ochrophyta</taxon>
        <taxon>Bacillariophyta</taxon>
        <taxon>Coscinodiscophyceae</taxon>
        <taxon>Thalassiosirophycidae</taxon>
        <taxon>Thalassiosirales</taxon>
        <taxon>Thalassiosiraceae</taxon>
        <taxon>Thalassiosira</taxon>
    </lineage>
</organism>
<dbReference type="AlphaFoldDB" id="B8BZ22"/>
<dbReference type="GO" id="GO:0051764">
    <property type="term" value="P:actin crosslink formation"/>
    <property type="evidence" value="ECO:0000318"/>
    <property type="project" value="GO_Central"/>
</dbReference>
<dbReference type="OMA" id="WMERTEI"/>
<protein>
    <recommendedName>
        <fullName evidence="4">TolA protein</fullName>
    </recommendedName>
</protein>
<dbReference type="InterPro" id="IPR053356">
    <property type="entry name" value="Calcium-reg_actin-bundling"/>
</dbReference>
<reference evidence="2 3" key="2">
    <citation type="journal article" date="2008" name="Nature">
        <title>The Phaeodactylum genome reveals the evolutionary history of diatom genomes.</title>
        <authorList>
            <person name="Bowler C."/>
            <person name="Allen A.E."/>
            <person name="Badger J.H."/>
            <person name="Grimwood J."/>
            <person name="Jabbari K."/>
            <person name="Kuo A."/>
            <person name="Maheswari U."/>
            <person name="Martens C."/>
            <person name="Maumus F."/>
            <person name="Otillar R.P."/>
            <person name="Rayko E."/>
            <person name="Salamov A."/>
            <person name="Vandepoele K."/>
            <person name="Beszteri B."/>
            <person name="Gruber A."/>
            <person name="Heijde M."/>
            <person name="Katinka M."/>
            <person name="Mock T."/>
            <person name="Valentin K."/>
            <person name="Verret F."/>
            <person name="Berges J.A."/>
            <person name="Brownlee C."/>
            <person name="Cadoret J.P."/>
            <person name="Chiovitti A."/>
            <person name="Choi C.J."/>
            <person name="Coesel S."/>
            <person name="De Martino A."/>
            <person name="Detter J.C."/>
            <person name="Durkin C."/>
            <person name="Falciatore A."/>
            <person name="Fournet J."/>
            <person name="Haruta M."/>
            <person name="Huysman M.J."/>
            <person name="Jenkins B.D."/>
            <person name="Jiroutova K."/>
            <person name="Jorgensen R.E."/>
            <person name="Joubert Y."/>
            <person name="Kaplan A."/>
            <person name="Kroger N."/>
            <person name="Kroth P.G."/>
            <person name="La Roche J."/>
            <person name="Lindquist E."/>
            <person name="Lommer M."/>
            <person name="Martin-Jezequel V."/>
            <person name="Lopez P.J."/>
            <person name="Lucas S."/>
            <person name="Mangogna M."/>
            <person name="McGinnis K."/>
            <person name="Medlin L.K."/>
            <person name="Montsant A."/>
            <person name="Oudot-Le Secq M.P."/>
            <person name="Napoli C."/>
            <person name="Obornik M."/>
            <person name="Parker M.S."/>
            <person name="Petit J.L."/>
            <person name="Porcel B.M."/>
            <person name="Poulsen N."/>
            <person name="Robison M."/>
            <person name="Rychlewski L."/>
            <person name="Rynearson T.A."/>
            <person name="Schmutz J."/>
            <person name="Shapiro H."/>
            <person name="Siaut M."/>
            <person name="Stanley M."/>
            <person name="Sussman M.R."/>
            <person name="Taylor A.R."/>
            <person name="Vardi A."/>
            <person name="von Dassow P."/>
            <person name="Vyverman W."/>
            <person name="Willis A."/>
            <person name="Wyrwicz L.S."/>
            <person name="Rokhsar D.S."/>
            <person name="Weissenbach J."/>
            <person name="Armbrust E.V."/>
            <person name="Green B.R."/>
            <person name="Van de Peer Y."/>
            <person name="Grigoriev I.V."/>
        </authorList>
    </citation>
    <scope>NUCLEOTIDE SEQUENCE [LARGE SCALE GENOMIC DNA]</scope>
    <source>
        <strain evidence="2 3">CCMP1335</strain>
    </source>
</reference>
<evidence type="ECO:0000313" key="2">
    <source>
        <dbReference type="EMBL" id="EED92810.1"/>
    </source>
</evidence>
<dbReference type="Proteomes" id="UP000001449">
    <property type="component" value="Chromosome 4"/>
</dbReference>
<dbReference type="RefSeq" id="XP_002289273.1">
    <property type="nucleotide sequence ID" value="XM_002289237.1"/>
</dbReference>
<gene>
    <name evidence="2" type="ORF">THAPSDRAFT_4359</name>
</gene>
<dbReference type="EMBL" id="CM000641">
    <property type="protein sequence ID" value="EED92810.1"/>
    <property type="molecule type" value="Genomic_DNA"/>
</dbReference>
<dbReference type="GO" id="GO:0030046">
    <property type="term" value="P:parallel actin filament bundle assembly"/>
    <property type="evidence" value="ECO:0000318"/>
    <property type="project" value="GO_Central"/>
</dbReference>
<feature type="coiled-coil region" evidence="1">
    <location>
        <begin position="125"/>
        <end position="159"/>
    </location>
</feature>
<dbReference type="PANTHER" id="PTHR37009:SF2">
    <property type="entry name" value="TOLA PROTEIN"/>
    <property type="match status" value="1"/>
</dbReference>
<name>B8BZ22_THAPS</name>
<sequence>MEDTDALAKLSELRKKSFRDQAIFILDSSDAGNDIEKCNTVRNMMQQCGDAHLKGDEIVLDDFTAHRMLEASNTPCTSTELRAFMESIHGKNSRAKISLAELLMIHFGYDWRELISSLGCLFAEEKRAREELDVAKAELNRLTESAQNAARAAEAAHQAEIVAIREEVDAEKAVEIAGQAEASSCDLVETEKKALEILTAQEEMAKRKRDDLEAIVTDSSKGIVARNKANAELAILKSENSLGLRTERIKRASLLKRMNDTRSKSKQATVEADNALEGAKKTRIDAISLKESAMNAAREAEDRIPSVQAAIGRIEATLKEIMKKHDSGRGTIFFIQAELNEQRKFLPKSQFVVAQKKAEAAISQSLTSVPTPS</sequence>
<keyword evidence="3" id="KW-1185">Reference proteome</keyword>
<evidence type="ECO:0000313" key="3">
    <source>
        <dbReference type="Proteomes" id="UP000001449"/>
    </source>
</evidence>
<evidence type="ECO:0000256" key="1">
    <source>
        <dbReference type="SAM" id="Coils"/>
    </source>
</evidence>